<dbReference type="EMBL" id="BTRK01000001">
    <property type="protein sequence ID" value="GMR32306.1"/>
    <property type="molecule type" value="Genomic_DNA"/>
</dbReference>
<dbReference type="SUPFAM" id="SSF55486">
    <property type="entry name" value="Metalloproteases ('zincins'), catalytic domain"/>
    <property type="match status" value="1"/>
</dbReference>
<dbReference type="GO" id="GO:0004222">
    <property type="term" value="F:metalloendopeptidase activity"/>
    <property type="evidence" value="ECO:0007669"/>
    <property type="project" value="InterPro"/>
</dbReference>
<dbReference type="GO" id="GO:0006518">
    <property type="term" value="P:peptide metabolic process"/>
    <property type="evidence" value="ECO:0007669"/>
    <property type="project" value="TreeGrafter"/>
</dbReference>
<name>A0AAN4Z4A6_9BILA</name>
<dbReference type="InterPro" id="IPR024079">
    <property type="entry name" value="MetalloPept_cat_dom_sf"/>
</dbReference>
<protein>
    <recommendedName>
        <fullName evidence="11">Peptidase M3A/M3B catalytic domain-containing protein</fullName>
    </recommendedName>
</protein>
<dbReference type="PANTHER" id="PTHR11804">
    <property type="entry name" value="PROTEASE M3 THIMET OLIGOPEPTIDASE-RELATED"/>
    <property type="match status" value="1"/>
</dbReference>
<evidence type="ECO:0000256" key="9">
    <source>
        <dbReference type="ARBA" id="ARBA00023128"/>
    </source>
</evidence>
<dbReference type="PANTHER" id="PTHR11804:SF79">
    <property type="entry name" value="MITOCHONDRIAL INTERMEDIATE PEPTIDASE"/>
    <property type="match status" value="1"/>
</dbReference>
<keyword evidence="13" id="KW-1185">Reference proteome</keyword>
<organism evidence="12 13">
    <name type="scientific">Pristionchus mayeri</name>
    <dbReference type="NCBI Taxonomy" id="1317129"/>
    <lineage>
        <taxon>Eukaryota</taxon>
        <taxon>Metazoa</taxon>
        <taxon>Ecdysozoa</taxon>
        <taxon>Nematoda</taxon>
        <taxon>Chromadorea</taxon>
        <taxon>Rhabditida</taxon>
        <taxon>Rhabditina</taxon>
        <taxon>Diplogasteromorpha</taxon>
        <taxon>Diplogasteroidea</taxon>
        <taxon>Neodiplogasteridae</taxon>
        <taxon>Pristionchus</taxon>
    </lineage>
</organism>
<dbReference type="AlphaFoldDB" id="A0AAN4Z4A6"/>
<gene>
    <name evidence="12" type="ORF">PMAYCL1PPCAC_02501</name>
</gene>
<evidence type="ECO:0000256" key="10">
    <source>
        <dbReference type="RuleBase" id="RU003435"/>
    </source>
</evidence>
<keyword evidence="8 10" id="KW-0482">Metalloprotease</keyword>
<comment type="similarity">
    <text evidence="2 10">Belongs to the peptidase M3 family.</text>
</comment>
<dbReference type="FunFam" id="1.10.1370.10:FF:000030">
    <property type="entry name" value="Uncharacterized protein"/>
    <property type="match status" value="1"/>
</dbReference>
<dbReference type="GO" id="GO:0046872">
    <property type="term" value="F:metal ion binding"/>
    <property type="evidence" value="ECO:0007669"/>
    <property type="project" value="UniProtKB-UniRule"/>
</dbReference>
<dbReference type="Gene3D" id="1.10.1370.10">
    <property type="entry name" value="Neurolysin, domain 3"/>
    <property type="match status" value="1"/>
</dbReference>
<dbReference type="InterPro" id="IPR001567">
    <property type="entry name" value="Pept_M3A_M3B_dom"/>
</dbReference>
<keyword evidence="7" id="KW-0809">Transit peptide</keyword>
<evidence type="ECO:0000256" key="3">
    <source>
        <dbReference type="ARBA" id="ARBA00022670"/>
    </source>
</evidence>
<evidence type="ECO:0000256" key="5">
    <source>
        <dbReference type="ARBA" id="ARBA00022801"/>
    </source>
</evidence>
<dbReference type="InterPro" id="IPR033851">
    <property type="entry name" value="M3A_MIP"/>
</dbReference>
<keyword evidence="5 10" id="KW-0378">Hydrolase</keyword>
<evidence type="ECO:0000256" key="6">
    <source>
        <dbReference type="ARBA" id="ARBA00022833"/>
    </source>
</evidence>
<evidence type="ECO:0000256" key="1">
    <source>
        <dbReference type="ARBA" id="ARBA00004173"/>
    </source>
</evidence>
<evidence type="ECO:0000256" key="7">
    <source>
        <dbReference type="ARBA" id="ARBA00022946"/>
    </source>
</evidence>
<dbReference type="GO" id="GO:0005739">
    <property type="term" value="C:mitochondrion"/>
    <property type="evidence" value="ECO:0007669"/>
    <property type="project" value="UniProtKB-SubCell"/>
</dbReference>
<dbReference type="Gene3D" id="3.40.390.10">
    <property type="entry name" value="Collagenase (Catalytic Domain)"/>
    <property type="match status" value="1"/>
</dbReference>
<dbReference type="Proteomes" id="UP001328107">
    <property type="component" value="Unassembled WGS sequence"/>
</dbReference>
<feature type="domain" description="Peptidase M3A/M3B catalytic" evidence="11">
    <location>
        <begin position="217"/>
        <end position="666"/>
    </location>
</feature>
<sequence>MISSSRRLFASSILSTARGLLGKGKLAGPDKVTGLFGNDLLKTAEGFAVLTEQVKAKCGPIVERIEKGDENRTRVELVDDLSNELCIAADLAECVRNLHSDPEMAKAAEEAIRELYTLLETLNTYQPLYENLKKSRATEKERLNEVDLRTLDLLVQEFEQSGVHLPDKEREEFVRLSGEIFDAGVRFESGCDRSVEVGKSEKSAFNLDSRLVSPVSHSSSREKRKYVYNHFMGLSDEQEASLRKLITARHSLAKLTGFPSYAHRSQLNSLLGSYEHAHDFLWGLIQRIRPSAEKELAVLSDVLRQCDHEATRVGEWDLFYLTELYKNSAFGSVPSSVLSQFVTLGNVLRGFGRVTQSLYGVTFEQRIPLSGEMWNGAILKLVAVDAEGKELGTVYLDVDHRSGKNLGDCHYTVRCSKQLETGMWQSPVIVLSLNLIPKLSGLSSITSIPITIKAAENIFHELGHAMHTFLGRTTHQHVSGTRCPTDHAEIPSTLMEYFFYDLNVMQRTLCTTEGQSIDIKDAATIIASENALSSLNIVHQASYALFDLELHSPEVAESFMNGKVSSTQILNRILSRALPNLERDESTAYQHRFHHLIPYGSKYYSYLVAKASASLIWRTHFQSDPYNREAGEKWAEAQSHGGGVPSSVILSRMLGSPPTPSLLIDTLASQSQQASNLSAVNV</sequence>
<proteinExistence type="inferred from homology"/>
<reference evidence="13" key="1">
    <citation type="submission" date="2022-10" db="EMBL/GenBank/DDBJ databases">
        <title>Genome assembly of Pristionchus species.</title>
        <authorList>
            <person name="Yoshida K."/>
            <person name="Sommer R.J."/>
        </authorList>
    </citation>
    <scope>NUCLEOTIDE SEQUENCE [LARGE SCALE GENOMIC DNA]</scope>
    <source>
        <strain evidence="13">RS5460</strain>
    </source>
</reference>
<dbReference type="GO" id="GO:0006627">
    <property type="term" value="P:protein processing involved in protein targeting to mitochondrion"/>
    <property type="evidence" value="ECO:0007669"/>
    <property type="project" value="TreeGrafter"/>
</dbReference>
<evidence type="ECO:0000259" key="11">
    <source>
        <dbReference type="Pfam" id="PF01432"/>
    </source>
</evidence>
<accession>A0AAN4Z4A6</accession>
<keyword evidence="6 10" id="KW-0862">Zinc</keyword>
<comment type="subcellular location">
    <subcellularLocation>
        <location evidence="1">Mitochondrion</location>
    </subcellularLocation>
</comment>
<dbReference type="CDD" id="cd06457">
    <property type="entry name" value="M3A_MIP"/>
    <property type="match status" value="1"/>
</dbReference>
<evidence type="ECO:0000313" key="12">
    <source>
        <dbReference type="EMBL" id="GMR32306.1"/>
    </source>
</evidence>
<keyword evidence="3 10" id="KW-0645">Protease</keyword>
<dbReference type="InterPro" id="IPR045090">
    <property type="entry name" value="Pept_M3A_M3B"/>
</dbReference>
<evidence type="ECO:0000256" key="8">
    <source>
        <dbReference type="ARBA" id="ARBA00023049"/>
    </source>
</evidence>
<keyword evidence="4 10" id="KW-0479">Metal-binding</keyword>
<dbReference type="InterPro" id="IPR024077">
    <property type="entry name" value="Neurolysin/TOP_dom2"/>
</dbReference>
<comment type="caution">
    <text evidence="12">The sequence shown here is derived from an EMBL/GenBank/DDBJ whole genome shotgun (WGS) entry which is preliminary data.</text>
</comment>
<keyword evidence="9" id="KW-0496">Mitochondrion</keyword>
<dbReference type="Pfam" id="PF01432">
    <property type="entry name" value="Peptidase_M3"/>
    <property type="match status" value="1"/>
</dbReference>
<evidence type="ECO:0000256" key="2">
    <source>
        <dbReference type="ARBA" id="ARBA00006040"/>
    </source>
</evidence>
<comment type="cofactor">
    <cofactor evidence="10">
        <name>Zn(2+)</name>
        <dbReference type="ChEBI" id="CHEBI:29105"/>
    </cofactor>
    <text evidence="10">Binds 1 zinc ion.</text>
</comment>
<evidence type="ECO:0000313" key="13">
    <source>
        <dbReference type="Proteomes" id="UP001328107"/>
    </source>
</evidence>
<evidence type="ECO:0000256" key="4">
    <source>
        <dbReference type="ARBA" id="ARBA00022723"/>
    </source>
</evidence>